<keyword evidence="14" id="KW-0832">Ubl conjugation</keyword>
<evidence type="ECO:0000256" key="14">
    <source>
        <dbReference type="PIRSR" id="PIRSR004976-53"/>
    </source>
</evidence>
<keyword evidence="7 12" id="KW-0862">Zinc</keyword>
<comment type="cofactor">
    <cofactor evidence="1">
        <name>Mg(2+)</name>
        <dbReference type="ChEBI" id="CHEBI:18420"/>
    </cofactor>
</comment>
<dbReference type="KEGG" id="mev:Metev_0681"/>
<dbReference type="Pfam" id="PF01171">
    <property type="entry name" value="ATP_bind_3"/>
    <property type="match status" value="1"/>
</dbReference>
<proteinExistence type="predicted"/>
<dbReference type="InterPro" id="IPR011063">
    <property type="entry name" value="TilS/TtcA_N"/>
</dbReference>
<dbReference type="PROSITE" id="PS01263">
    <property type="entry name" value="UPF0021"/>
    <property type="match status" value="1"/>
</dbReference>
<dbReference type="InterPro" id="IPR020554">
    <property type="entry name" value="UPF0021_CS"/>
</dbReference>
<feature type="binding site" evidence="13">
    <location>
        <position position="96"/>
    </location>
    <ligand>
        <name>ATP</name>
        <dbReference type="ChEBI" id="CHEBI:30616"/>
    </ligand>
</feature>
<dbReference type="HOGENOM" id="CLU_026481_1_1_2"/>
<dbReference type="GO" id="GO:0005524">
    <property type="term" value="F:ATP binding"/>
    <property type="evidence" value="ECO:0007669"/>
    <property type="project" value="UniProtKB-KW"/>
</dbReference>
<feature type="binding site" evidence="13">
    <location>
        <position position="179"/>
    </location>
    <ligand>
        <name>ATP</name>
        <dbReference type="ChEBI" id="CHEBI:30616"/>
    </ligand>
</feature>
<evidence type="ECO:0000256" key="6">
    <source>
        <dbReference type="ARBA" id="ARBA00022741"/>
    </source>
</evidence>
<dbReference type="GO" id="GO:0000049">
    <property type="term" value="F:tRNA binding"/>
    <property type="evidence" value="ECO:0007669"/>
    <property type="project" value="InterPro"/>
</dbReference>
<keyword evidence="9" id="KW-0460">Magnesium</keyword>
<dbReference type="GO" id="GO:0051539">
    <property type="term" value="F:4 iron, 4 sulfur cluster binding"/>
    <property type="evidence" value="ECO:0007669"/>
    <property type="project" value="UniProtKB-KW"/>
</dbReference>
<dbReference type="InterPro" id="IPR056369">
    <property type="entry name" value="CTU1-like_ATP-bd"/>
</dbReference>
<dbReference type="RefSeq" id="WP_013194153.1">
    <property type="nucleotide sequence ID" value="NC_014253.1"/>
</dbReference>
<evidence type="ECO:0000313" key="18">
    <source>
        <dbReference type="Proteomes" id="UP000000391"/>
    </source>
</evidence>
<feature type="domain" description="2-thiouridine synthetase TtuA-like N-terminal LIM" evidence="16">
    <location>
        <begin position="14"/>
        <end position="39"/>
    </location>
</feature>
<feature type="binding site" evidence="12">
    <location>
        <position position="308"/>
    </location>
    <ligand>
        <name>Zn(2+)</name>
        <dbReference type="ChEBI" id="CHEBI:29105"/>
        <label>2</label>
    </ligand>
</feature>
<dbReference type="GeneID" id="9346303"/>
<feature type="domain" description="tRNA(Ile)-lysidine/2-thiocytidine synthase N-terminal" evidence="15">
    <location>
        <begin position="62"/>
        <end position="228"/>
    </location>
</feature>
<feature type="binding site" evidence="12">
    <location>
        <position position="34"/>
    </location>
    <ligand>
        <name>Zn(2+)</name>
        <dbReference type="ChEBI" id="CHEBI:29105"/>
        <label>1</label>
    </ligand>
</feature>
<dbReference type="AlphaFoldDB" id="D7E6W1"/>
<name>D7E6W1_METEZ</name>
<dbReference type="PIRSF" id="PIRSF004976">
    <property type="entry name" value="ATPase_YdaO"/>
    <property type="match status" value="1"/>
</dbReference>
<evidence type="ECO:0000256" key="3">
    <source>
        <dbReference type="ARBA" id="ARBA00022485"/>
    </source>
</evidence>
<evidence type="ECO:0000256" key="13">
    <source>
        <dbReference type="PIRSR" id="PIRSR004976-51"/>
    </source>
</evidence>
<keyword evidence="11" id="KW-0411">Iron-sulfur</keyword>
<evidence type="ECO:0000256" key="8">
    <source>
        <dbReference type="ARBA" id="ARBA00022840"/>
    </source>
</evidence>
<dbReference type="Pfam" id="PF22082">
    <property type="entry name" value="TtuA_LIM_N"/>
    <property type="match status" value="1"/>
</dbReference>
<keyword evidence="10" id="KW-0408">Iron</keyword>
<dbReference type="EMBL" id="CP002069">
    <property type="protein sequence ID" value="ADI73585.1"/>
    <property type="molecule type" value="Genomic_DNA"/>
</dbReference>
<keyword evidence="5 12" id="KW-0479">Metal-binding</keyword>
<evidence type="ECO:0000256" key="7">
    <source>
        <dbReference type="ARBA" id="ARBA00022833"/>
    </source>
</evidence>
<dbReference type="InterPro" id="IPR054306">
    <property type="entry name" value="TtuA-like_LIM_N"/>
</dbReference>
<dbReference type="STRING" id="644295.Metev_0681"/>
<keyword evidence="18" id="KW-1185">Reference proteome</keyword>
<dbReference type="InterPro" id="IPR014729">
    <property type="entry name" value="Rossmann-like_a/b/a_fold"/>
</dbReference>
<keyword evidence="3" id="KW-0004">4Fe-4S</keyword>
<dbReference type="InterPro" id="IPR035107">
    <property type="entry name" value="tRNA_thiolation_TtcA_Ctu1"/>
</dbReference>
<reference evidence="17 18" key="1">
    <citation type="submission" date="2010-06" db="EMBL/GenBank/DDBJ databases">
        <title>Complete sequence chromosome of Methanohalobium evestigatum Z-7303.</title>
        <authorList>
            <consortium name="US DOE Joint Genome Institute"/>
            <person name="Lucas S."/>
            <person name="Copeland A."/>
            <person name="Lapidus A."/>
            <person name="Cheng J.-F."/>
            <person name="Bruce D."/>
            <person name="Goodwin L."/>
            <person name="Pitluck S."/>
            <person name="Saunders E."/>
            <person name="Detter J.C."/>
            <person name="Han C."/>
            <person name="Tapia R."/>
            <person name="Land M."/>
            <person name="Hauser L."/>
            <person name="Kyrpides N."/>
            <person name="Mikhailova N."/>
            <person name="Sieprawska-Lupa M."/>
            <person name="Whitman W.B."/>
            <person name="Anderson I."/>
            <person name="Woyke T."/>
        </authorList>
    </citation>
    <scope>NUCLEOTIDE SEQUENCE [LARGE SCALE GENOMIC DNA]</scope>
    <source>
        <strain evidence="18">ATCC BAA-1072 / DSM 3721 / NBRC 107634 / OCM 161 / Z-7303</strain>
    </source>
</reference>
<evidence type="ECO:0000256" key="11">
    <source>
        <dbReference type="ARBA" id="ARBA00023014"/>
    </source>
</evidence>
<evidence type="ECO:0000259" key="16">
    <source>
        <dbReference type="Pfam" id="PF22082"/>
    </source>
</evidence>
<feature type="cross-link" description="Glycyl lysine isopeptide (Lys-Gly) (interchain with G-Cter in SAMP2)" evidence="14">
    <location>
        <position position="204"/>
    </location>
</feature>
<feature type="binding site" evidence="12">
    <location>
        <position position="15"/>
    </location>
    <ligand>
        <name>Zn(2+)</name>
        <dbReference type="ChEBI" id="CHEBI:29105"/>
        <label>1</label>
    </ligand>
</feature>
<evidence type="ECO:0000256" key="9">
    <source>
        <dbReference type="ARBA" id="ARBA00022842"/>
    </source>
</evidence>
<dbReference type="Proteomes" id="UP000000391">
    <property type="component" value="Chromosome"/>
</dbReference>
<dbReference type="PANTHER" id="PTHR11807">
    <property type="entry name" value="ATPASES OF THE PP SUPERFAMILY-RELATED"/>
    <property type="match status" value="1"/>
</dbReference>
<feature type="binding site" evidence="12">
    <location>
        <position position="293"/>
    </location>
    <ligand>
        <name>Zn(2+)</name>
        <dbReference type="ChEBI" id="CHEBI:29105"/>
        <label>2</label>
    </ligand>
</feature>
<evidence type="ECO:0000256" key="10">
    <source>
        <dbReference type="ARBA" id="ARBA00023004"/>
    </source>
</evidence>
<keyword evidence="14" id="KW-1017">Isopeptide bond</keyword>
<dbReference type="SUPFAM" id="SSF52402">
    <property type="entry name" value="Adenine nucleotide alpha hydrolases-like"/>
    <property type="match status" value="1"/>
</dbReference>
<evidence type="ECO:0000256" key="4">
    <source>
        <dbReference type="ARBA" id="ARBA00022679"/>
    </source>
</evidence>
<dbReference type="Gene3D" id="3.40.50.620">
    <property type="entry name" value="HUPs"/>
    <property type="match status" value="1"/>
</dbReference>
<feature type="binding site" evidence="12">
    <location>
        <position position="305"/>
    </location>
    <ligand>
        <name>Zn(2+)</name>
        <dbReference type="ChEBI" id="CHEBI:29105"/>
        <label>2</label>
    </ligand>
</feature>
<accession>D7E6W1</accession>
<evidence type="ECO:0000313" key="17">
    <source>
        <dbReference type="EMBL" id="ADI73585.1"/>
    </source>
</evidence>
<dbReference type="GO" id="GO:0002143">
    <property type="term" value="P:tRNA wobble position uridine thiolation"/>
    <property type="evidence" value="ECO:0007669"/>
    <property type="project" value="TreeGrafter"/>
</dbReference>
<dbReference type="NCBIfam" id="TIGR00269">
    <property type="entry name" value="TIGR00269 family protein"/>
    <property type="match status" value="1"/>
</dbReference>
<feature type="binding site" evidence="12">
    <location>
        <position position="37"/>
    </location>
    <ligand>
        <name>Zn(2+)</name>
        <dbReference type="ChEBI" id="CHEBI:29105"/>
        <label>1</label>
    </ligand>
</feature>
<dbReference type="CDD" id="cd01713">
    <property type="entry name" value="CTU1-like"/>
    <property type="match status" value="1"/>
</dbReference>
<dbReference type="GO" id="GO:0046872">
    <property type="term" value="F:metal ion binding"/>
    <property type="evidence" value="ECO:0007669"/>
    <property type="project" value="UniProtKB-KW"/>
</dbReference>
<feature type="binding site" evidence="12">
    <location>
        <position position="296"/>
    </location>
    <ligand>
        <name>Zn(2+)</name>
        <dbReference type="ChEBI" id="CHEBI:29105"/>
        <label>2</label>
    </ligand>
</feature>
<keyword evidence="6 13" id="KW-0547">Nucleotide-binding</keyword>
<feature type="binding site" evidence="13">
    <location>
        <position position="71"/>
    </location>
    <ligand>
        <name>ATP</name>
        <dbReference type="ChEBI" id="CHEBI:30616"/>
    </ligand>
</feature>
<comment type="cofactor">
    <cofactor evidence="2">
        <name>[4Fe-4S] cluster</name>
        <dbReference type="ChEBI" id="CHEBI:49883"/>
    </cofactor>
</comment>
<sequence>MKSLSGRMTSMGRQCTKCDNESIIYQKYSGMHLCKKHFVEDVERKIKLTIRKHYNINRNETIAIALSGGKDSTVLLYILNKIFGDRPDINLVAITIDEGISGYRLDTIQKSKELTDNLGIKHVIRSFADEYGMTLDELTQKQRSYGACSYCGVFRKKLLNKTAKEEGATRLAIGHNLDDEAQTILLNHLKGDISRLVRLDPPKKIEGLTLRIKPLRSIPEKEVALYAIVNELPMDFSECPYAHEAIRGEVRDMLNEFESKHPGTKHSLLSGFQKLLPILAKEYPPEENKLNECSVCGDLCTGSLCQACKLLGYE</sequence>
<keyword evidence="8 13" id="KW-0067">ATP-binding</keyword>
<gene>
    <name evidence="17" type="ordered locus">Metev_0681</name>
</gene>
<dbReference type="FunFam" id="3.40.50.620:FF:000174">
    <property type="entry name" value="ATPase, PP-loop superfamily"/>
    <property type="match status" value="1"/>
</dbReference>
<dbReference type="PANTHER" id="PTHR11807:SF12">
    <property type="entry name" value="CYTOPLASMIC TRNA 2-THIOLATION PROTEIN 1"/>
    <property type="match status" value="1"/>
</dbReference>
<evidence type="ECO:0000256" key="5">
    <source>
        <dbReference type="ARBA" id="ARBA00022723"/>
    </source>
</evidence>
<dbReference type="GO" id="GO:0002144">
    <property type="term" value="C:cytosolic tRNA wobble base thiouridylase complex"/>
    <property type="evidence" value="ECO:0007669"/>
    <property type="project" value="TreeGrafter"/>
</dbReference>
<evidence type="ECO:0000256" key="2">
    <source>
        <dbReference type="ARBA" id="ARBA00001966"/>
    </source>
</evidence>
<organism evidence="17 18">
    <name type="scientific">Methanohalobium evestigatum (strain ATCC BAA-1072 / DSM 3721 / NBRC 107634 / OCM 161 / Z-7303)</name>
    <dbReference type="NCBI Taxonomy" id="644295"/>
    <lineage>
        <taxon>Archaea</taxon>
        <taxon>Methanobacteriati</taxon>
        <taxon>Methanobacteriota</taxon>
        <taxon>Stenosarchaea group</taxon>
        <taxon>Methanomicrobia</taxon>
        <taxon>Methanosarcinales</taxon>
        <taxon>Methanosarcinaceae</taxon>
        <taxon>Methanohalobium</taxon>
    </lineage>
</organism>
<feature type="binding site" evidence="13">
    <location>
        <begin position="65"/>
        <end position="67"/>
    </location>
    <ligand>
        <name>ATP</name>
        <dbReference type="ChEBI" id="CHEBI:30616"/>
    </ligand>
</feature>
<dbReference type="GO" id="GO:0016740">
    <property type="term" value="F:transferase activity"/>
    <property type="evidence" value="ECO:0007669"/>
    <property type="project" value="UniProtKB-KW"/>
</dbReference>
<evidence type="ECO:0000256" key="1">
    <source>
        <dbReference type="ARBA" id="ARBA00001946"/>
    </source>
</evidence>
<evidence type="ECO:0000259" key="15">
    <source>
        <dbReference type="Pfam" id="PF01171"/>
    </source>
</evidence>
<feature type="binding site" evidence="12">
    <location>
        <position position="18"/>
    </location>
    <ligand>
        <name>Zn(2+)</name>
        <dbReference type="ChEBI" id="CHEBI:29105"/>
        <label>1</label>
    </ligand>
</feature>
<dbReference type="InterPro" id="IPR000541">
    <property type="entry name" value="Ncs6/Tuc1/Ctu1"/>
</dbReference>
<evidence type="ECO:0000256" key="12">
    <source>
        <dbReference type="PIRSR" id="PIRSR004976-50"/>
    </source>
</evidence>
<keyword evidence="4" id="KW-0808">Transferase</keyword>
<protein>
    <submittedName>
        <fullName evidence="17">PP-loop domain protein</fullName>
    </submittedName>
</protein>
<feature type="binding site" evidence="13">
    <location>
        <position position="174"/>
    </location>
    <ligand>
        <name>ATP</name>
        <dbReference type="ChEBI" id="CHEBI:30616"/>
    </ligand>
</feature>